<reference evidence="4 5" key="1">
    <citation type="submission" date="2020-02" db="EMBL/GenBank/DDBJ databases">
        <title>Bacillus aquiflavi sp. nov., isolated from yellow water of strong flavor Chinese baijiu in Yibin region of China.</title>
        <authorList>
            <person name="Xie J."/>
        </authorList>
    </citation>
    <scope>NUCLEOTIDE SEQUENCE [LARGE SCALE GENOMIC DNA]</scope>
    <source>
        <strain evidence="4 5">3H-10</strain>
    </source>
</reference>
<dbReference type="InterPro" id="IPR016047">
    <property type="entry name" value="M23ase_b-sheet_dom"/>
</dbReference>
<feature type="domain" description="M23ase beta-sheet core" evidence="2">
    <location>
        <begin position="163"/>
        <end position="255"/>
    </location>
</feature>
<dbReference type="RefSeq" id="WP_163241845.1">
    <property type="nucleotide sequence ID" value="NZ_CP082780.1"/>
</dbReference>
<gene>
    <name evidence="4" type="ORF">G4D64_07960</name>
    <name evidence="3" type="ORF">H1Z61_08560</name>
</gene>
<evidence type="ECO:0000259" key="2">
    <source>
        <dbReference type="Pfam" id="PF01551"/>
    </source>
</evidence>
<dbReference type="AlphaFoldDB" id="A0A6B3W0G9"/>
<keyword evidence="1" id="KW-0812">Transmembrane</keyword>
<dbReference type="InterPro" id="IPR050570">
    <property type="entry name" value="Cell_wall_metabolism_enzyme"/>
</dbReference>
<dbReference type="PANTHER" id="PTHR21666">
    <property type="entry name" value="PEPTIDASE-RELATED"/>
    <property type="match status" value="1"/>
</dbReference>
<dbReference type="GO" id="GO:0004222">
    <property type="term" value="F:metalloendopeptidase activity"/>
    <property type="evidence" value="ECO:0007669"/>
    <property type="project" value="TreeGrafter"/>
</dbReference>
<accession>A0A6B3W0G9</accession>
<comment type="caution">
    <text evidence="4">The sequence shown here is derived from an EMBL/GenBank/DDBJ whole genome shotgun (WGS) entry which is preliminary data.</text>
</comment>
<keyword evidence="5" id="KW-1185">Reference proteome</keyword>
<dbReference type="EMBL" id="JACEIO010000017">
    <property type="protein sequence ID" value="MBA4537195.1"/>
    <property type="molecule type" value="Genomic_DNA"/>
</dbReference>
<evidence type="ECO:0000313" key="4">
    <source>
        <dbReference type="EMBL" id="NEY81453.1"/>
    </source>
</evidence>
<evidence type="ECO:0000313" key="6">
    <source>
        <dbReference type="Proteomes" id="UP000570010"/>
    </source>
</evidence>
<dbReference type="PANTHER" id="PTHR21666:SF274">
    <property type="entry name" value="STAGE IV SPORULATION PROTEIN FA"/>
    <property type="match status" value="1"/>
</dbReference>
<evidence type="ECO:0000313" key="3">
    <source>
        <dbReference type="EMBL" id="MBA4537195.1"/>
    </source>
</evidence>
<dbReference type="Proteomes" id="UP000570010">
    <property type="component" value="Unassembled WGS sequence"/>
</dbReference>
<dbReference type="InterPro" id="IPR011055">
    <property type="entry name" value="Dup_hybrid_motif"/>
</dbReference>
<protein>
    <submittedName>
        <fullName evidence="4">M23 family metallopeptidase</fullName>
    </submittedName>
</protein>
<dbReference type="SUPFAM" id="SSF51261">
    <property type="entry name" value="Duplicated hybrid motif"/>
    <property type="match status" value="1"/>
</dbReference>
<dbReference type="EMBL" id="JAAIWN010000015">
    <property type="protein sequence ID" value="NEY81453.1"/>
    <property type="molecule type" value="Genomic_DNA"/>
</dbReference>
<proteinExistence type="predicted"/>
<keyword evidence="1" id="KW-0472">Membrane</keyword>
<dbReference type="CDD" id="cd12797">
    <property type="entry name" value="M23_peptidase"/>
    <property type="match status" value="1"/>
</dbReference>
<dbReference type="Pfam" id="PF01551">
    <property type="entry name" value="Peptidase_M23"/>
    <property type="match status" value="1"/>
</dbReference>
<evidence type="ECO:0000313" key="5">
    <source>
        <dbReference type="Proteomes" id="UP000472971"/>
    </source>
</evidence>
<name>A0A6B3W0G9_9BACI</name>
<reference evidence="3 6" key="2">
    <citation type="submission" date="2020-07" db="EMBL/GenBank/DDBJ databases">
        <authorList>
            <person name="Feng H."/>
        </authorList>
    </citation>
    <scope>NUCLEOTIDE SEQUENCE [LARGE SCALE GENOMIC DNA]</scope>
    <source>
        <strain evidence="6">s-12</strain>
        <strain evidence="3">S-12</strain>
    </source>
</reference>
<evidence type="ECO:0000256" key="1">
    <source>
        <dbReference type="SAM" id="Phobius"/>
    </source>
</evidence>
<sequence length="262" mass="29986">MGSRADEIRKRMLKRKREREREAAAWKSKALLPEDEERYGFEKLPIYDHEGIKDHHPLFNKNLFLFKLLLSACLFLIVAILFRNEATPLEPIRSFVKKSMDQDFQFAAVADWYEGQFGKPLALFPLFDDKETKKKNNSKQSNYSQYALPASGRIVENFETNGQGIMIETGKGAPVDAMNEGIVRFAGMKDELEKTVIIQHADQSETWYGHLSSIDVNLFEFVEKGGKVGTVSNNVDDTKGAFYFAIKKGEDFIDPIRVINFE</sequence>
<keyword evidence="1" id="KW-1133">Transmembrane helix</keyword>
<feature type="transmembrane region" description="Helical" evidence="1">
    <location>
        <begin position="63"/>
        <end position="82"/>
    </location>
</feature>
<dbReference type="Gene3D" id="2.70.70.10">
    <property type="entry name" value="Glucose Permease (Domain IIA)"/>
    <property type="match status" value="1"/>
</dbReference>
<organism evidence="4 5">
    <name type="scientific">Bacillus aquiflavi</name>
    <dbReference type="NCBI Taxonomy" id="2672567"/>
    <lineage>
        <taxon>Bacteria</taxon>
        <taxon>Bacillati</taxon>
        <taxon>Bacillota</taxon>
        <taxon>Bacilli</taxon>
        <taxon>Bacillales</taxon>
        <taxon>Bacillaceae</taxon>
        <taxon>Bacillus</taxon>
    </lineage>
</organism>
<dbReference type="Proteomes" id="UP000472971">
    <property type="component" value="Unassembled WGS sequence"/>
</dbReference>